<keyword evidence="1" id="KW-0472">Membrane</keyword>
<dbReference type="RefSeq" id="XP_025566790.1">
    <property type="nucleotide sequence ID" value="XM_025701693.1"/>
</dbReference>
<keyword evidence="1" id="KW-1133">Transmembrane helix</keyword>
<keyword evidence="3" id="KW-1185">Reference proteome</keyword>
<feature type="transmembrane region" description="Helical" evidence="1">
    <location>
        <begin position="32"/>
        <end position="55"/>
    </location>
</feature>
<reference evidence="2" key="1">
    <citation type="submission" date="2016-12" db="EMBL/GenBank/DDBJ databases">
        <title>The genomes of Aspergillus section Nigri reveals drivers in fungal speciation.</title>
        <authorList>
            <consortium name="DOE Joint Genome Institute"/>
            <person name="Vesth T.C."/>
            <person name="Nybo J."/>
            <person name="Theobald S."/>
            <person name="Brandl J."/>
            <person name="Frisvad J.C."/>
            <person name="Nielsen K.F."/>
            <person name="Lyhne E.K."/>
            <person name="Kogle M.E."/>
            <person name="Kuo A."/>
            <person name="Riley R."/>
            <person name="Clum A."/>
            <person name="Nolan M."/>
            <person name="Lipzen A."/>
            <person name="Salamov A."/>
            <person name="Henrissat B."/>
            <person name="Wiebenga A."/>
            <person name="De Vries R.P."/>
            <person name="Grigoriev I.V."/>
            <person name="Mortensen U.H."/>
            <person name="Andersen M.R."/>
            <person name="Baker S.E."/>
        </authorList>
    </citation>
    <scope>NUCLEOTIDE SEQUENCE [LARGE SCALE GENOMIC DNA]</scope>
    <source>
        <strain evidence="2">CBS 113365</strain>
    </source>
</reference>
<dbReference type="GeneID" id="37206285"/>
<accession>A0A319BIK1</accession>
<dbReference type="AlphaFoldDB" id="A0A319BIK1"/>
<dbReference type="Proteomes" id="UP000248405">
    <property type="component" value="Unassembled WGS sequence"/>
</dbReference>
<evidence type="ECO:0000256" key="1">
    <source>
        <dbReference type="SAM" id="Phobius"/>
    </source>
</evidence>
<dbReference type="OrthoDB" id="4477275at2759"/>
<proteinExistence type="predicted"/>
<keyword evidence="1" id="KW-0812">Transmembrane</keyword>
<evidence type="ECO:0000313" key="3">
    <source>
        <dbReference type="Proteomes" id="UP000248405"/>
    </source>
</evidence>
<organism evidence="2 3">
    <name type="scientific">Aspergillus vadensis (strain CBS 113365 / IMI 142717 / IBT 24658)</name>
    <dbReference type="NCBI Taxonomy" id="1448311"/>
    <lineage>
        <taxon>Eukaryota</taxon>
        <taxon>Fungi</taxon>
        <taxon>Dikarya</taxon>
        <taxon>Ascomycota</taxon>
        <taxon>Pezizomycotina</taxon>
        <taxon>Eurotiomycetes</taxon>
        <taxon>Eurotiomycetidae</taxon>
        <taxon>Eurotiales</taxon>
        <taxon>Aspergillaceae</taxon>
        <taxon>Aspergillus</taxon>
        <taxon>Aspergillus subgen. Circumdati</taxon>
    </lineage>
</organism>
<sequence>MRCRVGVGGHGFSNISGYQTQMPPQLGSRQRFCFFSFLLAISDLIIAPFFCHFSFCFSASDVQIPRLVCHHVVSWRFLVSFSPSFSYPERVTQNSSRVTLDGLHIA</sequence>
<dbReference type="EMBL" id="KZ821616">
    <property type="protein sequence ID" value="PYH72996.1"/>
    <property type="molecule type" value="Genomic_DNA"/>
</dbReference>
<gene>
    <name evidence="2" type="ORF">BO88DRAFT_174642</name>
</gene>
<evidence type="ECO:0000313" key="2">
    <source>
        <dbReference type="EMBL" id="PYH72996.1"/>
    </source>
</evidence>
<name>A0A319BIK1_ASPVC</name>
<protein>
    <submittedName>
        <fullName evidence="2">Uncharacterized protein</fullName>
    </submittedName>
</protein>